<organism evidence="1 2">
    <name type="scientific">Trichocoleus desertorum GB2-A4</name>
    <dbReference type="NCBI Taxonomy" id="2933944"/>
    <lineage>
        <taxon>Bacteria</taxon>
        <taxon>Bacillati</taxon>
        <taxon>Cyanobacteriota</taxon>
        <taxon>Cyanophyceae</taxon>
        <taxon>Leptolyngbyales</taxon>
        <taxon>Trichocoleusaceae</taxon>
        <taxon>Trichocoleus</taxon>
    </lineage>
</organism>
<evidence type="ECO:0000313" key="1">
    <source>
        <dbReference type="EMBL" id="MEP0819638.1"/>
    </source>
</evidence>
<keyword evidence="2" id="KW-1185">Reference proteome</keyword>
<name>A0ABV0JEB4_9CYAN</name>
<evidence type="ECO:0000313" key="2">
    <source>
        <dbReference type="Proteomes" id="UP001464891"/>
    </source>
</evidence>
<sequence>MALQEATYVFGPPLGAAGTDVIERSGGNALEDPRYGSCAYWGVLKRGPMGVAIPINSRREYDEIFGDPRDSRWHLFANGAHLLPDAIDGFFATGRGSGQLWITRLDLDRKARRASLTLKNRIGADALRVMAANEGRWGGAANQIAQTPLVTATSRTFTLVAPDTQANEFIDAEAEFTGSPGKRYRIVANTEANPVSGEAVFTVAAQYDLIIDGVSGPVALTGTATYTRYRALAGTIAFPLSRNVTGTVAINGRVITGTGTLFTTELKVGGNVSYSGETRAIESITSDTTLTVAQAFSNGGTGLTLQTDNLTVTGTLTTFTTELAVGDTLYVDINGQRQGRTVAAIVSNTDLTLASGFTADVTAGTAAEADNLVVTGTGTQFATQVSAGQYLIDPNRQGSTVKVTSVISATELRVERPFSMDFTAAQLTKQNQLAMVNLSAPRNEGLAVEISQGTRYPDTHFGMTVRFNGSVVLQISDASLDPSDPFFVEPLVNDSNVAFRAGSVNYQKWITVESLWNSAYTTNAQADVRPCNGSGTALALTNDRIYTIAELEPSLVIGNLLYPNPYTQARNYFRVKGAVAPMDLQGSISSSGVTVTGTSTNFLAVLKPGDYIYDPVSKTARKVRTIASNTSLTLETAFPSNLAALTETKKLGYVQVDQGYDLTLVADEGDRFLLVYPQQLTRGYDGNTAHLIPYHLTKFADIDRNHLENATFGRNQGLIRMACPGISDVAVQKAFAAYAAAKAYEFRAEIPSQYNSAAAAEAFLNQDLGRNNFITAAFPSYGFVSNPLGAGDRMISISGDVMGGESAFATAARGYHRPFAGVDAILSRIIKLPFEALPADEAIINVAGLHTIKSYQGNVIVFGARSPAISPTYDFTHIRRIQSNYVRIFLEARTLLETLFKPNQPYLAEQIVMVLNNFARQEYRKGVFTRYLSFSQAVQIQGGSPSGNVITDAGSQDAVVDIVNGRLRIFFRYVPTGILERLSIDCGPDILVAQYGNTLNQAAV</sequence>
<dbReference type="EMBL" id="JAMPKM010000015">
    <property type="protein sequence ID" value="MEP0819638.1"/>
    <property type="molecule type" value="Genomic_DNA"/>
</dbReference>
<reference evidence="1 2" key="1">
    <citation type="submission" date="2022-04" db="EMBL/GenBank/DDBJ databases">
        <title>Positive selection, recombination, and allopatry shape intraspecific diversity of widespread and dominant cyanobacteria.</title>
        <authorList>
            <person name="Wei J."/>
            <person name="Shu W."/>
            <person name="Hu C."/>
        </authorList>
    </citation>
    <scope>NUCLEOTIDE SEQUENCE [LARGE SCALE GENOMIC DNA]</scope>
    <source>
        <strain evidence="1 2">GB2-A4</strain>
    </source>
</reference>
<dbReference type="RefSeq" id="WP_190440746.1">
    <property type="nucleotide sequence ID" value="NZ_JAMPKM010000015.1"/>
</dbReference>
<dbReference type="InterPro" id="IPR052744">
    <property type="entry name" value="GPAT/DAPAT"/>
</dbReference>
<comment type="caution">
    <text evidence="1">The sequence shown here is derived from an EMBL/GenBank/DDBJ whole genome shotgun (WGS) entry which is preliminary data.</text>
</comment>
<dbReference type="PANTHER" id="PTHR31605:SF0">
    <property type="entry name" value="GLYCEROL-3-PHOSPHATE O-ACYLTRANSFERASE 1"/>
    <property type="match status" value="1"/>
</dbReference>
<protein>
    <recommendedName>
        <fullName evidence="3">Tail sheath protein</fullName>
    </recommendedName>
</protein>
<dbReference type="PANTHER" id="PTHR31605">
    <property type="entry name" value="GLYCEROL-3-PHOSPHATE O-ACYLTRANSFERASE 1"/>
    <property type="match status" value="1"/>
</dbReference>
<proteinExistence type="predicted"/>
<dbReference type="Proteomes" id="UP001464891">
    <property type="component" value="Unassembled WGS sequence"/>
</dbReference>
<accession>A0ABV0JEB4</accession>
<evidence type="ECO:0008006" key="3">
    <source>
        <dbReference type="Google" id="ProtNLM"/>
    </source>
</evidence>
<gene>
    <name evidence="1" type="ORF">NC998_21290</name>
</gene>